<accession>A0A9J5YLR4</accession>
<protein>
    <submittedName>
        <fullName evidence="1">Uncharacterized protein</fullName>
    </submittedName>
</protein>
<dbReference type="EMBL" id="JACXVP010000006">
    <property type="protein sequence ID" value="KAG5600632.1"/>
    <property type="molecule type" value="Genomic_DNA"/>
</dbReference>
<organism evidence="1 2">
    <name type="scientific">Solanum commersonii</name>
    <name type="common">Commerson's wild potato</name>
    <name type="synonym">Commerson's nightshade</name>
    <dbReference type="NCBI Taxonomy" id="4109"/>
    <lineage>
        <taxon>Eukaryota</taxon>
        <taxon>Viridiplantae</taxon>
        <taxon>Streptophyta</taxon>
        <taxon>Embryophyta</taxon>
        <taxon>Tracheophyta</taxon>
        <taxon>Spermatophyta</taxon>
        <taxon>Magnoliopsida</taxon>
        <taxon>eudicotyledons</taxon>
        <taxon>Gunneridae</taxon>
        <taxon>Pentapetalae</taxon>
        <taxon>asterids</taxon>
        <taxon>lamiids</taxon>
        <taxon>Solanales</taxon>
        <taxon>Solanaceae</taxon>
        <taxon>Solanoideae</taxon>
        <taxon>Solaneae</taxon>
        <taxon>Solanum</taxon>
    </lineage>
</organism>
<sequence length="66" mass="7715">MDASEQKGTKVAEIRRNDGLTVLRPKGKIKLVMKQSSQHFVKQFHEAVLYRPMIQDTRMLKARDEM</sequence>
<gene>
    <name evidence="1" type="ORF">H5410_032002</name>
</gene>
<evidence type="ECO:0000313" key="2">
    <source>
        <dbReference type="Proteomes" id="UP000824120"/>
    </source>
</evidence>
<evidence type="ECO:0000313" key="1">
    <source>
        <dbReference type="EMBL" id="KAG5600632.1"/>
    </source>
</evidence>
<name>A0A9J5YLR4_SOLCO</name>
<reference evidence="1 2" key="1">
    <citation type="submission" date="2020-09" db="EMBL/GenBank/DDBJ databases">
        <title>De no assembly of potato wild relative species, Solanum commersonii.</title>
        <authorList>
            <person name="Cho K."/>
        </authorList>
    </citation>
    <scope>NUCLEOTIDE SEQUENCE [LARGE SCALE GENOMIC DNA]</scope>
    <source>
        <strain evidence="1">LZ3.2</strain>
        <tissue evidence="1">Leaf</tissue>
    </source>
</reference>
<dbReference type="AlphaFoldDB" id="A0A9J5YLR4"/>
<keyword evidence="2" id="KW-1185">Reference proteome</keyword>
<comment type="caution">
    <text evidence="1">The sequence shown here is derived from an EMBL/GenBank/DDBJ whole genome shotgun (WGS) entry which is preliminary data.</text>
</comment>
<dbReference type="Proteomes" id="UP000824120">
    <property type="component" value="Chromosome 6"/>
</dbReference>
<proteinExistence type="predicted"/>